<evidence type="ECO:0000313" key="1">
    <source>
        <dbReference type="EMBL" id="CAH3192159.1"/>
    </source>
</evidence>
<reference evidence="1 2" key="1">
    <citation type="submission" date="2022-05" db="EMBL/GenBank/DDBJ databases">
        <authorList>
            <consortium name="Genoscope - CEA"/>
            <person name="William W."/>
        </authorList>
    </citation>
    <scope>NUCLEOTIDE SEQUENCE [LARGE SCALE GENOMIC DNA]</scope>
</reference>
<dbReference type="Proteomes" id="UP001159427">
    <property type="component" value="Unassembled WGS sequence"/>
</dbReference>
<evidence type="ECO:0000313" key="2">
    <source>
        <dbReference type="Proteomes" id="UP001159427"/>
    </source>
</evidence>
<keyword evidence="2" id="KW-1185">Reference proteome</keyword>
<protein>
    <submittedName>
        <fullName evidence="1">Uncharacterized protein</fullName>
    </submittedName>
</protein>
<sequence length="172" mass="20027">MDEFLRRCKEEYCLGLERNEKSWLRSFYYDVEKCIRQNESDAEFAEVCFFALQKINQHQNEHDEKEAFSPWLLNHQQIATMTSTTAVVDMDSWGEYISISRIPSILLGYLTIHPKSAKPPAASGTLYIEDNYTTVVCEITNPDRWCLDKLVVISEWNYVPQSSLPSMKLTNK</sequence>
<dbReference type="EMBL" id="CALNXI010003101">
    <property type="protein sequence ID" value="CAH3192159.1"/>
    <property type="molecule type" value="Genomic_DNA"/>
</dbReference>
<dbReference type="Pfam" id="PF15489">
    <property type="entry name" value="CTC1"/>
    <property type="match status" value="1"/>
</dbReference>
<name>A0ABN8SM42_9CNID</name>
<organism evidence="1 2">
    <name type="scientific">Porites evermanni</name>
    <dbReference type="NCBI Taxonomy" id="104178"/>
    <lineage>
        <taxon>Eukaryota</taxon>
        <taxon>Metazoa</taxon>
        <taxon>Cnidaria</taxon>
        <taxon>Anthozoa</taxon>
        <taxon>Hexacorallia</taxon>
        <taxon>Scleractinia</taxon>
        <taxon>Fungiina</taxon>
        <taxon>Poritidae</taxon>
        <taxon>Porites</taxon>
    </lineage>
</organism>
<dbReference type="InterPro" id="IPR029156">
    <property type="entry name" value="CTC1"/>
</dbReference>
<accession>A0ABN8SM42</accession>
<proteinExistence type="predicted"/>
<comment type="caution">
    <text evidence="1">The sequence shown here is derived from an EMBL/GenBank/DDBJ whole genome shotgun (WGS) entry which is preliminary data.</text>
</comment>
<gene>
    <name evidence="1" type="ORF">PEVE_00023412</name>
</gene>